<feature type="compositionally biased region" description="Basic and acidic residues" evidence="1">
    <location>
        <begin position="210"/>
        <end position="219"/>
    </location>
</feature>
<evidence type="ECO:0000313" key="3">
    <source>
        <dbReference type="Proteomes" id="UP000577362"/>
    </source>
</evidence>
<feature type="compositionally biased region" description="Basic and acidic residues" evidence="1">
    <location>
        <begin position="337"/>
        <end position="353"/>
    </location>
</feature>
<comment type="caution">
    <text evidence="2">The sequence shown here is derived from an EMBL/GenBank/DDBJ whole genome shotgun (WGS) entry which is preliminary data.</text>
</comment>
<sequence length="402" mass="42855">MSKKSFAVNDKSFRDRNDCEPGAEDGGGGGRARKAQAARQGTAVAVGLSHGERARWRMGLAAQPHEAVHSSAYRLATVIEDFMHRETGEAFPAQDELAARSGLSGRQVREHLAALAKAGWVAILSGKERTRPRSKRGLHYRPMWPDEATRARCMGQKYAPDAVDDSALKTGSAAPVLNGDETGSRPPVLEGAETGTPASQNRKYSVAKPEAGRRFHSTDLTDLGASASAEAPEGNDIGNSTVDGGTRLSASPIPADDRDCPSTADLELAALGALEAPRAAFGGATIPPPVDDPCRGWVPEYAPAGSEDYADANALAATASARPMLDEAEEFEFDDEGRERRIGGNDRDRRYEPDDVDATEIDEDGRERPIRDSGDGDGAADGWLSDWPDDEAENESAKTEEV</sequence>
<name>A0A840BVP8_9HYPH</name>
<feature type="compositionally biased region" description="Acidic residues" evidence="1">
    <location>
        <begin position="354"/>
        <end position="364"/>
    </location>
</feature>
<dbReference type="Gene3D" id="1.10.10.10">
    <property type="entry name" value="Winged helix-like DNA-binding domain superfamily/Winged helix DNA-binding domain"/>
    <property type="match status" value="1"/>
</dbReference>
<feature type="region of interest" description="Disordered" evidence="1">
    <location>
        <begin position="1"/>
        <end position="43"/>
    </location>
</feature>
<dbReference type="EMBL" id="JACIEN010000002">
    <property type="protein sequence ID" value="MBB4017054.1"/>
    <property type="molecule type" value="Genomic_DNA"/>
</dbReference>
<keyword evidence="3" id="KW-1185">Reference proteome</keyword>
<evidence type="ECO:0008006" key="4">
    <source>
        <dbReference type="Google" id="ProtNLM"/>
    </source>
</evidence>
<dbReference type="Proteomes" id="UP000577362">
    <property type="component" value="Unassembled WGS sequence"/>
</dbReference>
<organism evidence="2 3">
    <name type="scientific">Chelatococcus caeni</name>
    <dbReference type="NCBI Taxonomy" id="1348468"/>
    <lineage>
        <taxon>Bacteria</taxon>
        <taxon>Pseudomonadati</taxon>
        <taxon>Pseudomonadota</taxon>
        <taxon>Alphaproteobacteria</taxon>
        <taxon>Hyphomicrobiales</taxon>
        <taxon>Chelatococcaceae</taxon>
        <taxon>Chelatococcus</taxon>
    </lineage>
</organism>
<evidence type="ECO:0000256" key="1">
    <source>
        <dbReference type="SAM" id="MobiDB-lite"/>
    </source>
</evidence>
<dbReference type="InterPro" id="IPR036388">
    <property type="entry name" value="WH-like_DNA-bd_sf"/>
</dbReference>
<dbReference type="AlphaFoldDB" id="A0A840BVP8"/>
<protein>
    <recommendedName>
        <fullName evidence="4">Helix-turn-helix domain-containing protein</fullName>
    </recommendedName>
</protein>
<dbReference type="RefSeq" id="WP_183316544.1">
    <property type="nucleotide sequence ID" value="NZ_JACIEN010000002.1"/>
</dbReference>
<feature type="compositionally biased region" description="Basic and acidic residues" evidence="1">
    <location>
        <begin position="365"/>
        <end position="374"/>
    </location>
</feature>
<dbReference type="Pfam" id="PF13730">
    <property type="entry name" value="HTH_36"/>
    <property type="match status" value="1"/>
</dbReference>
<feature type="region of interest" description="Disordered" evidence="1">
    <location>
        <begin position="328"/>
        <end position="402"/>
    </location>
</feature>
<gene>
    <name evidence="2" type="ORF">GGR16_002083</name>
</gene>
<accession>A0A840BVP8</accession>
<reference evidence="2 3" key="1">
    <citation type="submission" date="2020-08" db="EMBL/GenBank/DDBJ databases">
        <title>Genomic Encyclopedia of Type Strains, Phase IV (KMG-IV): sequencing the most valuable type-strain genomes for metagenomic binning, comparative biology and taxonomic classification.</title>
        <authorList>
            <person name="Goeker M."/>
        </authorList>
    </citation>
    <scope>NUCLEOTIDE SEQUENCE [LARGE SCALE GENOMIC DNA]</scope>
    <source>
        <strain evidence="2 3">DSM 103737</strain>
    </source>
</reference>
<proteinExistence type="predicted"/>
<feature type="region of interest" description="Disordered" evidence="1">
    <location>
        <begin position="172"/>
        <end position="258"/>
    </location>
</feature>
<evidence type="ECO:0000313" key="2">
    <source>
        <dbReference type="EMBL" id="MBB4017054.1"/>
    </source>
</evidence>